<dbReference type="GO" id="GO:0000166">
    <property type="term" value="F:nucleotide binding"/>
    <property type="evidence" value="ECO:0007669"/>
    <property type="project" value="InterPro"/>
</dbReference>
<dbReference type="Gene3D" id="1.10.150.80">
    <property type="entry name" value="HRDC domain"/>
    <property type="match status" value="1"/>
</dbReference>
<dbReference type="PROSITE" id="PS50967">
    <property type="entry name" value="HRDC"/>
    <property type="match status" value="1"/>
</dbReference>
<dbReference type="Pfam" id="PF01612">
    <property type="entry name" value="DNA_pol_A_exo1"/>
    <property type="match status" value="1"/>
</dbReference>
<protein>
    <submittedName>
        <fullName evidence="2">Ribonuclease D</fullName>
        <ecNumber evidence="2">3.1.13.5</ecNumber>
    </submittedName>
</protein>
<dbReference type="Pfam" id="PF00570">
    <property type="entry name" value="HRDC"/>
    <property type="match status" value="1"/>
</dbReference>
<name>A0A2X0VR39_9GAMM</name>
<dbReference type="SUPFAM" id="SSF47819">
    <property type="entry name" value="HRDC-like"/>
    <property type="match status" value="1"/>
</dbReference>
<sequence length="379" mass="43381">MQGQIDYTFIDEEQALHNLVTVIKSLTADDYIAIDTEFIRVRTYYPVFALLQLKCRDRIYIVDPKALCIKQLLEAINNTKAYILMFSCDEDLEILYQASADFNLEKCLPEKIYDVQLLCAFESTYYKPGLFKLINEVLNIDTAGDCSLTNWELRPLSDSQLCYAACDVAYLYELFTILKERVGARKFAWFESEMAHVISDNTQKIEPDMLYRAIAGAGALSKDSLLRLQYLCKKRYEIAIEHNIALNQLITSKALCTIAQSLPRNNKDLLKAGVKYGCLKEHGAVILKLVDEAMSLKTKADLIPPFDSFMHNGAHKVYIKRLKDYLKTVAVKEGMAGELLYSKRYIQDFFLPRNDGQAMLESSWRALCCKKLDGFKFKS</sequence>
<dbReference type="PANTHER" id="PTHR47649">
    <property type="entry name" value="RIBONUCLEASE D"/>
    <property type="match status" value="1"/>
</dbReference>
<reference evidence="2 3" key="1">
    <citation type="submission" date="2018-06" db="EMBL/GenBank/DDBJ databases">
        <authorList>
            <consortium name="Pathogen Informatics"/>
            <person name="Doyle S."/>
        </authorList>
    </citation>
    <scope>NUCLEOTIDE SEQUENCE [LARGE SCALE GENOMIC DNA]</scope>
    <source>
        <strain evidence="2 3">NCTC13093</strain>
    </source>
</reference>
<dbReference type="Proteomes" id="UP000250086">
    <property type="component" value="Unassembled WGS sequence"/>
</dbReference>
<dbReference type="InterPro" id="IPR036397">
    <property type="entry name" value="RNaseH_sf"/>
</dbReference>
<feature type="domain" description="HRDC" evidence="1">
    <location>
        <begin position="221"/>
        <end position="300"/>
    </location>
</feature>
<dbReference type="InterPro" id="IPR010997">
    <property type="entry name" value="HRDC-like_sf"/>
</dbReference>
<dbReference type="InterPro" id="IPR002562">
    <property type="entry name" value="3'-5'_exonuclease_dom"/>
</dbReference>
<dbReference type="AlphaFoldDB" id="A0A2X0VR39"/>
<dbReference type="PANTHER" id="PTHR47649:SF1">
    <property type="entry name" value="RIBONUCLEASE D"/>
    <property type="match status" value="1"/>
</dbReference>
<dbReference type="GO" id="GO:0033890">
    <property type="term" value="F:ribonuclease D activity"/>
    <property type="evidence" value="ECO:0007669"/>
    <property type="project" value="UniProtKB-EC"/>
</dbReference>
<dbReference type="GO" id="GO:0003676">
    <property type="term" value="F:nucleic acid binding"/>
    <property type="evidence" value="ECO:0007669"/>
    <property type="project" value="InterPro"/>
</dbReference>
<dbReference type="GO" id="GO:0008408">
    <property type="term" value="F:3'-5' exonuclease activity"/>
    <property type="evidence" value="ECO:0007669"/>
    <property type="project" value="InterPro"/>
</dbReference>
<organism evidence="2 3">
    <name type="scientific">Anaerobiospirillum thomasii</name>
    <dbReference type="NCBI Taxonomy" id="179995"/>
    <lineage>
        <taxon>Bacteria</taxon>
        <taxon>Pseudomonadati</taxon>
        <taxon>Pseudomonadota</taxon>
        <taxon>Gammaproteobacteria</taxon>
        <taxon>Aeromonadales</taxon>
        <taxon>Succinivibrionaceae</taxon>
        <taxon>Anaerobiospirillum</taxon>
    </lineage>
</organism>
<dbReference type="EMBL" id="UAPV01000001">
    <property type="protein sequence ID" value="SPT70220.1"/>
    <property type="molecule type" value="Genomic_DNA"/>
</dbReference>
<dbReference type="InterPro" id="IPR051086">
    <property type="entry name" value="RNase_D-like"/>
</dbReference>
<dbReference type="InterPro" id="IPR012337">
    <property type="entry name" value="RNaseH-like_sf"/>
</dbReference>
<evidence type="ECO:0000259" key="1">
    <source>
        <dbReference type="PROSITE" id="PS50967"/>
    </source>
</evidence>
<dbReference type="InterPro" id="IPR044876">
    <property type="entry name" value="HRDC_dom_sf"/>
</dbReference>
<accession>A0A2X0VR39</accession>
<proteinExistence type="predicted"/>
<evidence type="ECO:0000313" key="3">
    <source>
        <dbReference type="Proteomes" id="UP000250086"/>
    </source>
</evidence>
<dbReference type="GO" id="GO:0006139">
    <property type="term" value="P:nucleobase-containing compound metabolic process"/>
    <property type="evidence" value="ECO:0007669"/>
    <property type="project" value="InterPro"/>
</dbReference>
<gene>
    <name evidence="2" type="primary">rnd</name>
    <name evidence="2" type="ORF">NCTC13093_01629</name>
</gene>
<dbReference type="SMART" id="SM00474">
    <property type="entry name" value="35EXOc"/>
    <property type="match status" value="1"/>
</dbReference>
<keyword evidence="2" id="KW-0378">Hydrolase</keyword>
<evidence type="ECO:0000313" key="2">
    <source>
        <dbReference type="EMBL" id="SPT70220.1"/>
    </source>
</evidence>
<dbReference type="RefSeq" id="WP_113744316.1">
    <property type="nucleotide sequence ID" value="NZ_UAPV01000001.1"/>
</dbReference>
<dbReference type="SUPFAM" id="SSF53098">
    <property type="entry name" value="Ribonuclease H-like"/>
    <property type="match status" value="1"/>
</dbReference>
<dbReference type="EC" id="3.1.13.5" evidence="2"/>
<dbReference type="InterPro" id="IPR002121">
    <property type="entry name" value="HRDC_dom"/>
</dbReference>
<dbReference type="CDD" id="cd06142">
    <property type="entry name" value="RNaseD_exo"/>
    <property type="match status" value="1"/>
</dbReference>
<dbReference type="Gene3D" id="3.30.420.10">
    <property type="entry name" value="Ribonuclease H-like superfamily/Ribonuclease H"/>
    <property type="match status" value="1"/>
</dbReference>
<keyword evidence="3" id="KW-1185">Reference proteome</keyword>